<keyword evidence="1" id="KW-0732">Signal</keyword>
<dbReference type="Gene3D" id="3.10.100.10">
    <property type="entry name" value="Mannose-Binding Protein A, subunit A"/>
    <property type="match status" value="1"/>
</dbReference>
<sequence>MKTVLVLSILLCAAFAAPQPEGEKTNEEKAPEAAVEVLKEEVVAAPEMDKMMKDEEELVPEEFVPVPRNAPVSEEAAAPESRFNFCPDGWLQHGSRCFRVISTPMSWYRAEEHCNMLGAHLASATNPREYSFLQQIAGIGSSNAAWLGGFNLQGQWMWIDREGFYYTNWYSYSSSSSSLCSYLRTTYGWGNTRCNSAFRFICVKNPFKC</sequence>
<dbReference type="CDD" id="cd00037">
    <property type="entry name" value="CLECT"/>
    <property type="match status" value="1"/>
</dbReference>
<evidence type="ECO:0000313" key="3">
    <source>
        <dbReference type="EMBL" id="ADG29183.1"/>
    </source>
</evidence>
<dbReference type="PROSITE" id="PS50041">
    <property type="entry name" value="C_TYPE_LECTIN_2"/>
    <property type="match status" value="1"/>
</dbReference>
<dbReference type="InterPro" id="IPR016186">
    <property type="entry name" value="C-type_lectin-like/link_sf"/>
</dbReference>
<proteinExistence type="evidence at transcript level"/>
<dbReference type="AlphaFoldDB" id="D6PVT8"/>
<dbReference type="SMART" id="SM00034">
    <property type="entry name" value="CLECT"/>
    <property type="match status" value="1"/>
</dbReference>
<feature type="signal peptide" evidence="1">
    <location>
        <begin position="1"/>
        <end position="16"/>
    </location>
</feature>
<evidence type="ECO:0000259" key="2">
    <source>
        <dbReference type="PROSITE" id="PS50041"/>
    </source>
</evidence>
<reference evidence="3" key="1">
    <citation type="submission" date="2010-03" db="EMBL/GenBank/DDBJ databases">
        <title>Differential gene expression of nodavirus infected-orange spotted grouper (Epinephelus coioides).</title>
        <authorList>
            <person name="Wu M.S."/>
            <person name="Chang C.Y."/>
        </authorList>
    </citation>
    <scope>NUCLEOTIDE SEQUENCE</scope>
</reference>
<dbReference type="PANTHER" id="PTHR22803">
    <property type="entry name" value="MANNOSE, PHOSPHOLIPASE, LECTIN RECEPTOR RELATED"/>
    <property type="match status" value="1"/>
</dbReference>
<evidence type="ECO:0000256" key="1">
    <source>
        <dbReference type="SAM" id="SignalP"/>
    </source>
</evidence>
<dbReference type="InterPro" id="IPR016187">
    <property type="entry name" value="CTDL_fold"/>
</dbReference>
<dbReference type="EMBL" id="GU982585">
    <property type="protein sequence ID" value="ADG29183.1"/>
    <property type="molecule type" value="mRNA"/>
</dbReference>
<feature type="chain" id="PRO_5003087211" evidence="1">
    <location>
        <begin position="17"/>
        <end position="209"/>
    </location>
</feature>
<dbReference type="SUPFAM" id="SSF56436">
    <property type="entry name" value="C-type lectin-like"/>
    <property type="match status" value="1"/>
</dbReference>
<organism evidence="3">
    <name type="scientific">Epinephelus coioides</name>
    <name type="common">Orange-spotted grouper</name>
    <name type="synonym">Epinephelus nebulosus</name>
    <dbReference type="NCBI Taxonomy" id="94232"/>
    <lineage>
        <taxon>Eukaryota</taxon>
        <taxon>Metazoa</taxon>
        <taxon>Chordata</taxon>
        <taxon>Craniata</taxon>
        <taxon>Vertebrata</taxon>
        <taxon>Euteleostomi</taxon>
        <taxon>Actinopterygii</taxon>
        <taxon>Neopterygii</taxon>
        <taxon>Teleostei</taxon>
        <taxon>Neoteleostei</taxon>
        <taxon>Acanthomorphata</taxon>
        <taxon>Eupercaria</taxon>
        <taxon>Perciformes</taxon>
        <taxon>Serranoidei</taxon>
        <taxon>Serranidae</taxon>
        <taxon>Epinephelinae</taxon>
        <taxon>Epinephelini</taxon>
        <taxon>Epinephelus</taxon>
    </lineage>
</organism>
<feature type="domain" description="C-type lectin" evidence="2">
    <location>
        <begin position="93"/>
        <end position="203"/>
    </location>
</feature>
<name>D6PVT8_EPICO</name>
<dbReference type="InterPro" id="IPR050111">
    <property type="entry name" value="C-type_lectin/snaclec_domain"/>
</dbReference>
<protein>
    <submittedName>
        <fullName evidence="3">Nattectin</fullName>
    </submittedName>
</protein>
<accession>D6PVT8</accession>
<dbReference type="Pfam" id="PF00059">
    <property type="entry name" value="Lectin_C"/>
    <property type="match status" value="1"/>
</dbReference>
<dbReference type="InterPro" id="IPR001304">
    <property type="entry name" value="C-type_lectin-like"/>
</dbReference>